<feature type="compositionally biased region" description="Basic residues" evidence="7">
    <location>
        <begin position="88"/>
        <end position="117"/>
    </location>
</feature>
<dbReference type="AlphaFoldDB" id="A0A2P0QIW4"/>
<dbReference type="GO" id="GO:0043022">
    <property type="term" value="F:ribosome binding"/>
    <property type="evidence" value="ECO:0007669"/>
    <property type="project" value="UniProtKB-UniRule"/>
</dbReference>
<evidence type="ECO:0000256" key="6">
    <source>
        <dbReference type="HAMAP-Rule" id="MF_00075"/>
    </source>
</evidence>
<keyword evidence="4 6" id="KW-0396">Initiation factor</keyword>
<gene>
    <name evidence="6 9" type="primary">infA</name>
</gene>
<dbReference type="Pfam" id="PF01176">
    <property type="entry name" value="eIF-1a"/>
    <property type="match status" value="1"/>
</dbReference>
<evidence type="ECO:0000256" key="5">
    <source>
        <dbReference type="ARBA" id="ARBA00022917"/>
    </source>
</evidence>
<evidence type="ECO:0000256" key="7">
    <source>
        <dbReference type="SAM" id="MobiDB-lite"/>
    </source>
</evidence>
<dbReference type="CDD" id="cd04451">
    <property type="entry name" value="S1_IF1"/>
    <property type="match status" value="1"/>
</dbReference>
<keyword evidence="6" id="KW-0694">RNA-binding</keyword>
<dbReference type="EMBL" id="KY819064">
    <property type="protein sequence ID" value="ARO74209.1"/>
    <property type="molecule type" value="Genomic_DNA"/>
</dbReference>
<sequence>MNKKQNGLKLPGVVQKCLSNGMFLVELENRFSVLAHISGRVRINCIRILLGDHVLVEMSLYDLSRGRILSRLKTKNRNRNINTNRNRNINRNRNRNINRNRNRNINRNRNKNRKKKL</sequence>
<dbReference type="GO" id="GO:0003743">
    <property type="term" value="F:translation initiation factor activity"/>
    <property type="evidence" value="ECO:0007669"/>
    <property type="project" value="UniProtKB-UniRule"/>
</dbReference>
<evidence type="ECO:0000256" key="3">
    <source>
        <dbReference type="ARBA" id="ARBA00011599"/>
    </source>
</evidence>
<dbReference type="PANTHER" id="PTHR33370:SF1">
    <property type="entry name" value="TRANSLATION INITIATION FACTOR IF-1, CHLOROPLASTIC"/>
    <property type="match status" value="1"/>
</dbReference>
<dbReference type="GO" id="GO:0019843">
    <property type="term" value="F:rRNA binding"/>
    <property type="evidence" value="ECO:0007669"/>
    <property type="project" value="UniProtKB-UniRule"/>
</dbReference>
<organism evidence="9">
    <name type="scientific">Chlorodesmis fastigiata</name>
    <name type="common">Turtle weed</name>
    <name type="synonym">Vaucheria fastigiata</name>
    <dbReference type="NCBI Taxonomy" id="189431"/>
    <lineage>
        <taxon>Eukaryota</taxon>
        <taxon>Viridiplantae</taxon>
        <taxon>Chlorophyta</taxon>
        <taxon>core chlorophytes</taxon>
        <taxon>Ulvophyceae</taxon>
        <taxon>TCBD clade</taxon>
        <taxon>Bryopsidales</taxon>
        <taxon>Halimedineae</taxon>
        <taxon>Halimedaceae</taxon>
        <taxon>Udoteae</taxon>
        <taxon>Chlorodesmis</taxon>
    </lineage>
</organism>
<keyword evidence="6" id="KW-0699">rRNA-binding</keyword>
<dbReference type="Gene3D" id="2.40.50.140">
    <property type="entry name" value="Nucleic acid-binding proteins"/>
    <property type="match status" value="1"/>
</dbReference>
<dbReference type="GO" id="GO:0005829">
    <property type="term" value="C:cytosol"/>
    <property type="evidence" value="ECO:0007669"/>
    <property type="project" value="TreeGrafter"/>
</dbReference>
<comment type="subunit">
    <text evidence="3 6">Component of the 30S ribosomal translation pre-initiation complex which assembles on the 30S ribosome in the order IF-2 and IF-3, IF-1 and N-formylmethionyl-tRNA(fMet); mRNA recruitment can occur at any time during PIC assembly.</text>
</comment>
<dbReference type="InterPro" id="IPR004368">
    <property type="entry name" value="TIF_IF1"/>
</dbReference>
<dbReference type="GO" id="GO:0009507">
    <property type="term" value="C:chloroplast"/>
    <property type="evidence" value="ECO:0007669"/>
    <property type="project" value="UniProtKB-SubCell"/>
</dbReference>
<dbReference type="PROSITE" id="PS50832">
    <property type="entry name" value="S1_IF1_TYPE"/>
    <property type="match status" value="1"/>
</dbReference>
<dbReference type="RefSeq" id="YP_009472499.1">
    <property type="nucleotide sequence ID" value="NC_037364.1"/>
</dbReference>
<dbReference type="HAMAP" id="MF_00075">
    <property type="entry name" value="IF_1"/>
    <property type="match status" value="1"/>
</dbReference>
<dbReference type="PANTHER" id="PTHR33370">
    <property type="entry name" value="TRANSLATION INITIATION FACTOR IF-1, CHLOROPLASTIC"/>
    <property type="match status" value="1"/>
</dbReference>
<comment type="subcellular location">
    <subcellularLocation>
        <location evidence="6">Plastid</location>
        <location evidence="6">Chloroplast</location>
    </subcellularLocation>
</comment>
<dbReference type="SUPFAM" id="SSF50249">
    <property type="entry name" value="Nucleic acid-binding proteins"/>
    <property type="match status" value="1"/>
</dbReference>
<evidence type="ECO:0000313" key="9">
    <source>
        <dbReference type="EMBL" id="ARO74209.1"/>
    </source>
</evidence>
<protein>
    <recommendedName>
        <fullName evidence="6">Translation initiation factor IF-1, chloroplastic</fullName>
    </recommendedName>
</protein>
<evidence type="ECO:0000256" key="4">
    <source>
        <dbReference type="ARBA" id="ARBA00022540"/>
    </source>
</evidence>
<name>A0A2P0QIW4_CHLFS</name>
<evidence type="ECO:0000256" key="1">
    <source>
        <dbReference type="ARBA" id="ARBA00003935"/>
    </source>
</evidence>
<dbReference type="GeneID" id="36489595"/>
<geneLocation type="chloroplast" evidence="9"/>
<feature type="domain" description="S1-like" evidence="8">
    <location>
        <begin position="1"/>
        <end position="73"/>
    </location>
</feature>
<keyword evidence="9" id="KW-0934">Plastid</keyword>
<dbReference type="NCBIfam" id="TIGR00008">
    <property type="entry name" value="infA"/>
    <property type="match status" value="1"/>
</dbReference>
<dbReference type="InterPro" id="IPR012340">
    <property type="entry name" value="NA-bd_OB-fold"/>
</dbReference>
<proteinExistence type="inferred from homology"/>
<feature type="region of interest" description="Disordered" evidence="7">
    <location>
        <begin position="74"/>
        <end position="117"/>
    </location>
</feature>
<evidence type="ECO:0000256" key="2">
    <source>
        <dbReference type="ARBA" id="ARBA00010939"/>
    </source>
</evidence>
<evidence type="ECO:0000259" key="8">
    <source>
        <dbReference type="PROSITE" id="PS50832"/>
    </source>
</evidence>
<comment type="similarity">
    <text evidence="2 6">Belongs to the IF-1 family.</text>
</comment>
<dbReference type="InterPro" id="IPR006196">
    <property type="entry name" value="RNA-binding_domain_S1_IF1"/>
</dbReference>
<keyword evidence="5 6" id="KW-0648">Protein biosynthesis</keyword>
<comment type="function">
    <text evidence="1 6">One of the essential components for the initiation of protein synthesis. Stabilizes the binding of IF-2 and IF-3 on the 30S subunit to which N-formylmethionyl-tRNA(fMet) subsequently binds. Helps modulate mRNA selection, yielding the 30S pre-initiation complex (PIC). Upon addition of the 50S ribosomal subunit IF-1, IF-2 and IF-3 are released leaving the mature 70S translation initiation complex.</text>
</comment>
<keyword evidence="9" id="KW-0150">Chloroplast</keyword>
<accession>A0A2P0QIW4</accession>
<reference evidence="9" key="1">
    <citation type="submission" date="2017-03" db="EMBL/GenBank/DDBJ databases">
        <title>Chloroplast genome evolution in siphonous green algae.</title>
        <authorList>
            <person name="Cremen M.C."/>
            <person name="Marcelino V.R."/>
            <person name="Verbruggen H."/>
        </authorList>
    </citation>
    <scope>NUCLEOTIDE SEQUENCE</scope>
</reference>